<dbReference type="AlphaFoldDB" id="S5TDF5"/>
<feature type="domain" description="Polysaccharide biosynthesis protein CapD-like" evidence="3">
    <location>
        <begin position="289"/>
        <end position="583"/>
    </location>
</feature>
<dbReference type="InterPro" id="IPR036291">
    <property type="entry name" value="NAD(P)-bd_dom_sf"/>
</dbReference>
<sequence length="633" mass="70487">MDIFSLPGWFISRSRRIKRAVTLLFDFIVITLALWVSFSLRLGEFYWPEGSVIWLFAVAPFIATPIFIRLGLYRAIIRYIGFHSLWVVVKAVSLYSLLITFFVVLANIEVVPRSVHIINWLVTLFVVGGSRMLVRWWLAGAVPANVSATRNVVVYGAGSSGTQVLDQLRIKNGMKVVAFIDDETSLHSRQIRDIRVRPFSHLSRLIERYGVKDVLLAMPSVSRSRRNQIIALLEPYPVTVKTLPTLAEIAEGEVTVDDIRDVEIEDLLGRDQVLPNKSLMAKNIHNKVVMVTGAGGSIGAELCRQILQQKPKEIVLFEHSEFALYMIEHDLKSQPISEEVVIKPVLGSVTDSDRVLLACQAAHVETVYHAAAYKHVPLVEQNPREAIKNNILGTLYTAEAALKSKVKDFILISTDKAVRPTNTMGASKRMAELVLQALSNKHRGVSATQFAMVRFGNVLGSSGSVIPLFKKQIKEGGPVTVTDPKIIRYFMTIPEAAQLVIQAGAMAKGGDVFVLDMGDPVKILELAKRMIHLSGLEVKGDDTPHGDIEIKFTGLRPGEKLYEELLIGNDVKNTDHEKIMRANESMIPWEELNVLIRRLQQAINDNDDVEIRAVLSEAVVGYKPQCAIANVLH</sequence>
<feature type="transmembrane region" description="Helical" evidence="2">
    <location>
        <begin position="84"/>
        <end position="105"/>
    </location>
</feature>
<keyword evidence="2" id="KW-1133">Transmembrane helix</keyword>
<dbReference type="SUPFAM" id="SSF51735">
    <property type="entry name" value="NAD(P)-binding Rossmann-fold domains"/>
    <property type="match status" value="1"/>
</dbReference>
<dbReference type="Pfam" id="PF13727">
    <property type="entry name" value="CoA_binding_3"/>
    <property type="match status" value="1"/>
</dbReference>
<reference evidence="5" key="2">
    <citation type="journal article" date="2016" name="Environ. Microbiol. Rep.">
        <title>Analysis of defence systems and a conjugative IncP-1 plasmid in the marine polyaromatic hydrocarbons-degrading bacterium Cycloclasticus sp. 78-ME.</title>
        <authorList>
            <person name="Yakimov M.M."/>
            <person name="Crisafi F."/>
            <person name="Messina E."/>
            <person name="Smedile F."/>
            <person name="Lopatina A."/>
            <person name="Denaro R."/>
            <person name="Pieper D.H."/>
            <person name="Golyshin P.N."/>
            <person name="Giuliano L."/>
        </authorList>
    </citation>
    <scope>NUCLEOTIDE SEQUENCE [LARGE SCALE GENOMIC DNA]</scope>
    <source>
        <strain evidence="5">78-ME</strain>
    </source>
</reference>
<dbReference type="eggNOG" id="COG1086">
    <property type="taxonomic scope" value="Bacteria"/>
</dbReference>
<organism evidence="4 5">
    <name type="scientific">Cycloclasticus zancles 78-ME</name>
    <dbReference type="NCBI Taxonomy" id="1198232"/>
    <lineage>
        <taxon>Bacteria</taxon>
        <taxon>Pseudomonadati</taxon>
        <taxon>Pseudomonadota</taxon>
        <taxon>Gammaproteobacteria</taxon>
        <taxon>Thiotrichales</taxon>
        <taxon>Piscirickettsiaceae</taxon>
        <taxon>Cycloclasticus</taxon>
    </lineage>
</organism>
<dbReference type="PANTHER" id="PTHR43318:SF1">
    <property type="entry name" value="POLYSACCHARIDE BIOSYNTHESIS PROTEIN EPSC-RELATED"/>
    <property type="match status" value="1"/>
</dbReference>
<accession>S5TDF5</accession>
<dbReference type="PATRIC" id="fig|1198232.3.peg.476"/>
<dbReference type="InterPro" id="IPR051203">
    <property type="entry name" value="Polysaccharide_Synthase-Rel"/>
</dbReference>
<protein>
    <submittedName>
        <fullName evidence="4">Nucleoside-diphosphate sugar epimerase</fullName>
    </submittedName>
</protein>
<dbReference type="SUPFAM" id="SSF53335">
    <property type="entry name" value="S-adenosyl-L-methionine-dependent methyltransferases"/>
    <property type="match status" value="1"/>
</dbReference>
<dbReference type="Proteomes" id="UP000015380">
    <property type="component" value="Chromosome"/>
</dbReference>
<keyword evidence="2" id="KW-0472">Membrane</keyword>
<feature type="transmembrane region" description="Helical" evidence="2">
    <location>
        <begin position="20"/>
        <end position="40"/>
    </location>
</feature>
<dbReference type="Gene3D" id="3.40.50.720">
    <property type="entry name" value="NAD(P)-binding Rossmann-like Domain"/>
    <property type="match status" value="2"/>
</dbReference>
<dbReference type="RefSeq" id="WP_020932024.1">
    <property type="nucleotide sequence ID" value="NC_021917.1"/>
</dbReference>
<keyword evidence="2" id="KW-0812">Transmembrane</keyword>
<evidence type="ECO:0000313" key="5">
    <source>
        <dbReference type="Proteomes" id="UP000015380"/>
    </source>
</evidence>
<evidence type="ECO:0000259" key="3">
    <source>
        <dbReference type="Pfam" id="PF02719"/>
    </source>
</evidence>
<proteinExistence type="inferred from homology"/>
<evidence type="ECO:0000313" key="4">
    <source>
        <dbReference type="EMBL" id="AGS38807.1"/>
    </source>
</evidence>
<reference evidence="4 5" key="1">
    <citation type="submission" date="2013-05" db="EMBL/GenBank/DDBJ databases">
        <title>Between feast and famine: a lifestyle of most important marine PAH-degrading bacterium Cycloclasticus sp. 7ME.</title>
        <authorList>
            <person name="Yakimov M.M."/>
            <person name="Messina E."/>
            <person name="Genovese M."/>
            <person name="Denaro R."/>
            <person name="Crisafi F."/>
            <person name="Russo D."/>
            <person name="Cappello S."/>
            <person name="Santisi S."/>
            <person name="Smedile F."/>
            <person name="Golyshina O.V."/>
            <person name="Tran H."/>
            <person name="Pieper D.H."/>
            <person name="Golyshin P.N."/>
            <person name="Giuliano L."/>
        </authorList>
    </citation>
    <scope>NUCLEOTIDE SEQUENCE [LARGE SCALE GENOMIC DNA]</scope>
    <source>
        <strain evidence="4 5">78-ME</strain>
    </source>
</reference>
<evidence type="ECO:0000256" key="1">
    <source>
        <dbReference type="ARBA" id="ARBA00007430"/>
    </source>
</evidence>
<feature type="transmembrane region" description="Helical" evidence="2">
    <location>
        <begin position="52"/>
        <end position="72"/>
    </location>
</feature>
<dbReference type="CDD" id="cd05237">
    <property type="entry name" value="UDP_invert_4-6DH_SDR_e"/>
    <property type="match status" value="1"/>
</dbReference>
<evidence type="ECO:0000256" key="2">
    <source>
        <dbReference type="SAM" id="Phobius"/>
    </source>
</evidence>
<dbReference type="InterPro" id="IPR003869">
    <property type="entry name" value="Polysac_CapD-like"/>
</dbReference>
<keyword evidence="5" id="KW-1185">Reference proteome</keyword>
<gene>
    <name evidence="4" type="ORF">CYCME_0466</name>
</gene>
<dbReference type="EMBL" id="CP005996">
    <property type="protein sequence ID" value="AGS38807.1"/>
    <property type="molecule type" value="Genomic_DNA"/>
</dbReference>
<comment type="similarity">
    <text evidence="1">Belongs to the polysaccharide synthase family.</text>
</comment>
<dbReference type="PANTHER" id="PTHR43318">
    <property type="entry name" value="UDP-N-ACETYLGLUCOSAMINE 4,6-DEHYDRATASE"/>
    <property type="match status" value="1"/>
</dbReference>
<dbReference type="HOGENOM" id="CLU_013560_6_0_6"/>
<name>S5TDF5_9GAMM</name>
<dbReference type="KEGG" id="cza:CYCME_0466"/>
<dbReference type="InterPro" id="IPR029063">
    <property type="entry name" value="SAM-dependent_MTases_sf"/>
</dbReference>
<dbReference type="Pfam" id="PF02719">
    <property type="entry name" value="Polysacc_synt_2"/>
    <property type="match status" value="1"/>
</dbReference>